<comment type="caution">
    <text evidence="2">The sequence shown here is derived from an EMBL/GenBank/DDBJ whole genome shotgun (WGS) entry which is preliminary data.</text>
</comment>
<gene>
    <name evidence="2" type="ORF">BK796_22175</name>
</gene>
<evidence type="ECO:0000313" key="3">
    <source>
        <dbReference type="Proteomes" id="UP000219642"/>
    </source>
</evidence>
<protein>
    <recommendedName>
        <fullName evidence="1">CdiI C-terminal domain-containing protein</fullName>
    </recommendedName>
</protein>
<dbReference type="RefSeq" id="WP_044489868.1">
    <property type="nucleotide sequence ID" value="NZ_NITV01000016.1"/>
</dbReference>
<dbReference type="Proteomes" id="UP000219642">
    <property type="component" value="Unassembled WGS sequence"/>
</dbReference>
<evidence type="ECO:0000313" key="2">
    <source>
        <dbReference type="EMBL" id="PDO82790.1"/>
    </source>
</evidence>
<evidence type="ECO:0000259" key="1">
    <source>
        <dbReference type="Pfam" id="PF18228"/>
    </source>
</evidence>
<dbReference type="CDD" id="cd20699">
    <property type="entry name" value="CdiI_ECL-like"/>
    <property type="match status" value="1"/>
</dbReference>
<dbReference type="Pfam" id="PF18228">
    <property type="entry name" value="CdiI_N"/>
    <property type="match status" value="1"/>
</dbReference>
<sequence length="143" mass="16960">MFGIFSENAPIEEWDEMVLPSSIVINEFKENFNIPLAYWNIKDYRNSWKRSIEEGLQRGNHAVLAVSMYEPGHTNFVFTWVLYLEGKNVLIQNKMIFLDEHLGFNPENINDYVEKRETHNEDGRKISEWSTDLNSIINFYHNL</sequence>
<dbReference type="Gene3D" id="3.30.2450.20">
    <property type="match status" value="1"/>
</dbReference>
<dbReference type="EMBL" id="NITV01000016">
    <property type="protein sequence ID" value="PDO82790.1"/>
    <property type="molecule type" value="Genomic_DNA"/>
</dbReference>
<accession>A0ABX4IKZ2</accession>
<dbReference type="InterPro" id="IPR040509">
    <property type="entry name" value="CdiI_C"/>
</dbReference>
<organism evidence="2 3">
    <name type="scientific">Kosakonia pseudosacchari</name>
    <dbReference type="NCBI Taxonomy" id="1646340"/>
    <lineage>
        <taxon>Bacteria</taxon>
        <taxon>Pseudomonadati</taxon>
        <taxon>Pseudomonadota</taxon>
        <taxon>Gammaproteobacteria</taxon>
        <taxon>Enterobacterales</taxon>
        <taxon>Enterobacteriaceae</taxon>
        <taxon>Kosakonia</taxon>
    </lineage>
</organism>
<name>A0ABX4IKZ2_9ENTR</name>
<proteinExistence type="predicted"/>
<feature type="domain" description="CdiI C-terminal" evidence="1">
    <location>
        <begin position="35"/>
        <end position="139"/>
    </location>
</feature>
<reference evidence="2 3" key="1">
    <citation type="submission" date="2017-06" db="EMBL/GenBank/DDBJ databases">
        <title>Draft genome sequence of nitrogen-fixing Kosakonia pseudosacchari strain NN143 isolated from sugarcane roots.</title>
        <authorList>
            <person name="Li Y."/>
            <person name="Li S."/>
            <person name="Lin L."/>
            <person name="Wu X."/>
            <person name="Yang L."/>
            <person name="Li Y."/>
            <person name="An Q."/>
        </authorList>
    </citation>
    <scope>NUCLEOTIDE SEQUENCE [LARGE SCALE GENOMIC DNA]</scope>
    <source>
        <strain evidence="2 3">NN143</strain>
    </source>
</reference>
<dbReference type="InterPro" id="IPR053755">
    <property type="entry name" value="CDI_immunity_sf"/>
</dbReference>
<keyword evidence="3" id="KW-1185">Reference proteome</keyword>